<dbReference type="EMBL" id="JAYFSI010000014">
    <property type="protein sequence ID" value="MEA5366099.1"/>
    <property type="molecule type" value="Genomic_DNA"/>
</dbReference>
<reference evidence="1 2" key="1">
    <citation type="submission" date="2023-12" db="EMBL/GenBank/DDBJ databases">
        <title>Amycolatopsis sp. V23-08.</title>
        <authorList>
            <person name="Somphong A."/>
        </authorList>
    </citation>
    <scope>NUCLEOTIDE SEQUENCE [LARGE SCALE GENOMIC DNA]</scope>
    <source>
        <strain evidence="1 2">V23-08</strain>
    </source>
</reference>
<evidence type="ECO:0000313" key="1">
    <source>
        <dbReference type="EMBL" id="MEA5366099.1"/>
    </source>
</evidence>
<organism evidence="1 2">
    <name type="scientific">Amycolatopsis heterodermiae</name>
    <dbReference type="NCBI Taxonomy" id="3110235"/>
    <lineage>
        <taxon>Bacteria</taxon>
        <taxon>Bacillati</taxon>
        <taxon>Actinomycetota</taxon>
        <taxon>Actinomycetes</taxon>
        <taxon>Pseudonocardiales</taxon>
        <taxon>Pseudonocardiaceae</taxon>
        <taxon>Amycolatopsis</taxon>
    </lineage>
</organism>
<proteinExistence type="predicted"/>
<comment type="caution">
    <text evidence="1">The sequence shown here is derived from an EMBL/GenBank/DDBJ whole genome shotgun (WGS) entry which is preliminary data.</text>
</comment>
<sequence>MGIRYATREDVKDALDSAETARNNTKIDAALDTATDTITGLCHRTFYPELKTVAFDWPDPQSPTSWRLWLEQHELIEPITVTAGGVTLAVDGLKLYPQSGPPYDRIETDLSGAAVFGSGSTTQQTIEIYGLFGHRNDEATAAALTAAVPNATATAVDVTDGSQVGVGSVLRIGTERLVVTGRRQLDTGQTITDDLAAQNNLTGLKVGDGDAFAIGEVVLVDTERMLIVDIAADTLIVKRAWDGTVLAGHTTGATVYSPRRLLVDRGVLGTTAAAHGNADTVTAWQPPGAVRELAVAEALTTLGQKASGYARTIGTGESEREALGKGIDSLRRQVYRAFGRKGRIRVVAR</sequence>
<protein>
    <submittedName>
        <fullName evidence="1">Uncharacterized protein</fullName>
    </submittedName>
</protein>
<accession>A0ABU5RKK8</accession>
<gene>
    <name evidence="1" type="ORF">VA596_41685</name>
</gene>
<dbReference type="Proteomes" id="UP001304298">
    <property type="component" value="Unassembled WGS sequence"/>
</dbReference>
<keyword evidence="2" id="KW-1185">Reference proteome</keyword>
<evidence type="ECO:0000313" key="2">
    <source>
        <dbReference type="Proteomes" id="UP001304298"/>
    </source>
</evidence>
<dbReference type="RefSeq" id="WP_323335105.1">
    <property type="nucleotide sequence ID" value="NZ_JAYFSI010000014.1"/>
</dbReference>
<name>A0ABU5RKK8_9PSEU</name>